<dbReference type="InterPro" id="IPR016162">
    <property type="entry name" value="Ald_DH_N"/>
</dbReference>
<dbReference type="GO" id="GO:0009450">
    <property type="term" value="P:gamma-aminobutyric acid catabolic process"/>
    <property type="evidence" value="ECO:0007669"/>
    <property type="project" value="TreeGrafter"/>
</dbReference>
<dbReference type="GO" id="GO:0004777">
    <property type="term" value="F:succinate-semialdehyde dehydrogenase (NAD+) activity"/>
    <property type="evidence" value="ECO:0007669"/>
    <property type="project" value="TreeGrafter"/>
</dbReference>
<evidence type="ECO:0000259" key="2">
    <source>
        <dbReference type="Pfam" id="PF00171"/>
    </source>
</evidence>
<protein>
    <submittedName>
        <fullName evidence="3">Succinate-semialdehyde dehydrogenase/glutarate-semialdehyde dehydrogenase</fullName>
        <ecNumber evidence="3">1.2.1.16</ecNumber>
        <ecNumber evidence="3">1.2.1.20</ecNumber>
        <ecNumber evidence="3">1.2.1.79</ecNumber>
    </submittedName>
</protein>
<feature type="domain" description="Aldehyde dehydrogenase" evidence="2">
    <location>
        <begin position="12"/>
        <end position="459"/>
    </location>
</feature>
<dbReference type="Proteomes" id="UP000581769">
    <property type="component" value="Unassembled WGS sequence"/>
</dbReference>
<accession>A0A840ISJ5</accession>
<dbReference type="Gene3D" id="3.40.309.10">
    <property type="entry name" value="Aldehyde Dehydrogenase, Chain A, domain 2"/>
    <property type="match status" value="1"/>
</dbReference>
<evidence type="ECO:0000313" key="4">
    <source>
        <dbReference type="Proteomes" id="UP000581769"/>
    </source>
</evidence>
<dbReference type="EC" id="1.2.1.79" evidence="3"/>
<comment type="caution">
    <text evidence="3">The sequence shown here is derived from an EMBL/GenBank/DDBJ whole genome shotgun (WGS) entry which is preliminary data.</text>
</comment>
<dbReference type="EMBL" id="JACHMG010000001">
    <property type="protein sequence ID" value="MBB4684425.1"/>
    <property type="molecule type" value="Genomic_DNA"/>
</dbReference>
<dbReference type="InterPro" id="IPR015590">
    <property type="entry name" value="Aldehyde_DH_dom"/>
</dbReference>
<organism evidence="3 4">
    <name type="scientific">Amycolatopsis jiangsuensis</name>
    <dbReference type="NCBI Taxonomy" id="1181879"/>
    <lineage>
        <taxon>Bacteria</taxon>
        <taxon>Bacillati</taxon>
        <taxon>Actinomycetota</taxon>
        <taxon>Actinomycetes</taxon>
        <taxon>Pseudonocardiales</taxon>
        <taxon>Pseudonocardiaceae</taxon>
        <taxon>Amycolatopsis</taxon>
    </lineage>
</organism>
<dbReference type="RefSeq" id="WP_184779486.1">
    <property type="nucleotide sequence ID" value="NZ_JACHMG010000001.1"/>
</dbReference>
<evidence type="ECO:0000313" key="3">
    <source>
        <dbReference type="EMBL" id="MBB4684425.1"/>
    </source>
</evidence>
<gene>
    <name evidence="3" type="ORF">BJY18_001910</name>
</gene>
<dbReference type="EC" id="1.2.1.16" evidence="3"/>
<dbReference type="InterPro" id="IPR016160">
    <property type="entry name" value="Ald_DH_CS_CYS"/>
</dbReference>
<dbReference type="Gene3D" id="3.40.605.10">
    <property type="entry name" value="Aldehyde Dehydrogenase, Chain A, domain 1"/>
    <property type="match status" value="1"/>
</dbReference>
<dbReference type="EC" id="1.2.1.20" evidence="3"/>
<dbReference type="PANTHER" id="PTHR43353">
    <property type="entry name" value="SUCCINATE-SEMIALDEHYDE DEHYDROGENASE, MITOCHONDRIAL"/>
    <property type="match status" value="1"/>
</dbReference>
<dbReference type="InterPro" id="IPR050740">
    <property type="entry name" value="Aldehyde_DH_Superfamily"/>
</dbReference>
<keyword evidence="4" id="KW-1185">Reference proteome</keyword>
<dbReference type="AlphaFoldDB" id="A0A840ISJ5"/>
<sequence>MNAASFGTAGLTEVTDPRTGEHLGRVSLLPLTAVEQVARTAAGASPGWARTPTAERCARVLTMADRLEKEAGELAAAFSREHGKTEAEAATELARAVEMLRWSAAAAPELCRASPLPGRAGAEREVVVEPGGPVLAIVPWNFPAVVLARKIGPALVMGCSVVVKAPEETPAIAAAFGRAVTAAGLPPGTVQIVHANPVVSNALVQRPEFTTVTFTGSTRVGRAVAAAAATSLTACVLELGGHAPAIVTADADLDAAVAALVPAKFGSAGQSCGAPSRFLVDRRVHDAFVEKLIQHAPLCDNQRMPSGALGTMGPLNNVRQRQRVHALVVDAVSRGALVRLGGVVPDGPGHYYPATIITDLSQDARVLADEPFGPIAPVLAYDDEDTAVAWANSTGYALSAYVFGDPLRTEHVCRSLNAGSVSLNCAAGAAPDAPLGGRAASGYGYEGGDQGLLAFGRLKIRQRLGSGRGPSQHRTAPVRCPVPEACARALRQS</sequence>
<dbReference type="SUPFAM" id="SSF53720">
    <property type="entry name" value="ALDH-like"/>
    <property type="match status" value="1"/>
</dbReference>
<dbReference type="PANTHER" id="PTHR43353:SF5">
    <property type="entry name" value="SUCCINATE-SEMIALDEHYDE DEHYDROGENASE, MITOCHONDRIAL"/>
    <property type="match status" value="1"/>
</dbReference>
<dbReference type="GO" id="GO:0036243">
    <property type="term" value="F:succinate-semialdehyde dehydrogenase (NADP+) activity"/>
    <property type="evidence" value="ECO:0007669"/>
    <property type="project" value="UniProtKB-EC"/>
</dbReference>
<keyword evidence="1 3" id="KW-0560">Oxidoreductase</keyword>
<dbReference type="Pfam" id="PF00171">
    <property type="entry name" value="Aldedh"/>
    <property type="match status" value="1"/>
</dbReference>
<dbReference type="InterPro" id="IPR016161">
    <property type="entry name" value="Ald_DH/histidinol_DH"/>
</dbReference>
<dbReference type="GO" id="GO:0102810">
    <property type="term" value="F:glutarate-semialdehyde dehydrogenase (NADP+) activity"/>
    <property type="evidence" value="ECO:0007669"/>
    <property type="project" value="UniProtKB-EC"/>
</dbReference>
<reference evidence="3 4" key="1">
    <citation type="submission" date="2020-08" db="EMBL/GenBank/DDBJ databases">
        <title>Sequencing the genomes of 1000 actinobacteria strains.</title>
        <authorList>
            <person name="Klenk H.-P."/>
        </authorList>
    </citation>
    <scope>NUCLEOTIDE SEQUENCE [LARGE SCALE GENOMIC DNA]</scope>
    <source>
        <strain evidence="3 4">DSM 45859</strain>
    </source>
</reference>
<name>A0A840ISJ5_9PSEU</name>
<dbReference type="InterPro" id="IPR016163">
    <property type="entry name" value="Ald_DH_C"/>
</dbReference>
<evidence type="ECO:0000256" key="1">
    <source>
        <dbReference type="ARBA" id="ARBA00023002"/>
    </source>
</evidence>
<proteinExistence type="predicted"/>
<dbReference type="PROSITE" id="PS00070">
    <property type="entry name" value="ALDEHYDE_DEHYDR_CYS"/>
    <property type="match status" value="1"/>
</dbReference>